<evidence type="ECO:0000256" key="8">
    <source>
        <dbReference type="ARBA" id="ARBA00022842"/>
    </source>
</evidence>
<dbReference type="FunFam" id="3.40.50.2020:FF:000002">
    <property type="entry name" value="Ribose-phosphate pyrophosphokinase"/>
    <property type="match status" value="1"/>
</dbReference>
<feature type="binding site" evidence="12">
    <location>
        <position position="170"/>
    </location>
    <ligand>
        <name>Mg(2+)</name>
        <dbReference type="ChEBI" id="CHEBI:18420"/>
    </ligand>
</feature>
<dbReference type="GO" id="GO:0004749">
    <property type="term" value="F:ribose phosphate diphosphokinase activity"/>
    <property type="evidence" value="ECO:0007669"/>
    <property type="project" value="UniProtKB-UniRule"/>
</dbReference>
<evidence type="ECO:0000256" key="2">
    <source>
        <dbReference type="ARBA" id="ARBA00022679"/>
    </source>
</evidence>
<keyword evidence="8 12" id="KW-0460">Magnesium</keyword>
<evidence type="ECO:0000256" key="9">
    <source>
        <dbReference type="ARBA" id="ARBA00049535"/>
    </source>
</evidence>
<dbReference type="GO" id="GO:0005524">
    <property type="term" value="F:ATP binding"/>
    <property type="evidence" value="ECO:0007669"/>
    <property type="project" value="UniProtKB-KW"/>
</dbReference>
<comment type="subcellular location">
    <subcellularLocation>
        <location evidence="12">Cytoplasm</location>
    </subcellularLocation>
</comment>
<organism evidence="14 15">
    <name type="scientific">Seleniivibrio woodruffii</name>
    <dbReference type="NCBI Taxonomy" id="1078050"/>
    <lineage>
        <taxon>Bacteria</taxon>
        <taxon>Pseudomonadati</taxon>
        <taxon>Deferribacterota</taxon>
        <taxon>Deferribacteres</taxon>
        <taxon>Deferribacterales</taxon>
        <taxon>Geovibrionaceae</taxon>
        <taxon>Seleniivibrio</taxon>
    </lineage>
</organism>
<reference evidence="14 15" key="1">
    <citation type="submission" date="2019-03" db="EMBL/GenBank/DDBJ databases">
        <title>Genomic Encyclopedia of Type Strains, Phase IV (KMG-IV): sequencing the most valuable type-strain genomes for metagenomic binning, comparative biology and taxonomic classification.</title>
        <authorList>
            <person name="Goeker M."/>
        </authorList>
    </citation>
    <scope>NUCLEOTIDE SEQUENCE [LARGE SCALE GENOMIC DNA]</scope>
    <source>
        <strain evidence="14 15">DSM 24984</strain>
    </source>
</reference>
<keyword evidence="15" id="KW-1185">Reference proteome</keyword>
<dbReference type="SMART" id="SM01400">
    <property type="entry name" value="Pribosyltran_N"/>
    <property type="match status" value="1"/>
</dbReference>
<dbReference type="UniPathway" id="UPA00087">
    <property type="reaction ID" value="UER00172"/>
</dbReference>
<dbReference type="OrthoDB" id="9777067at2"/>
<evidence type="ECO:0000256" key="10">
    <source>
        <dbReference type="ARBA" id="ARBA00054914"/>
    </source>
</evidence>
<dbReference type="InterPro" id="IPR029057">
    <property type="entry name" value="PRTase-like"/>
</dbReference>
<dbReference type="PANTHER" id="PTHR10210">
    <property type="entry name" value="RIBOSE-PHOSPHATE DIPHOSPHOKINASE FAMILY MEMBER"/>
    <property type="match status" value="1"/>
</dbReference>
<dbReference type="GO" id="GO:0000287">
    <property type="term" value="F:magnesium ion binding"/>
    <property type="evidence" value="ECO:0007669"/>
    <property type="project" value="UniProtKB-UniRule"/>
</dbReference>
<evidence type="ECO:0000256" key="1">
    <source>
        <dbReference type="ARBA" id="ARBA00004996"/>
    </source>
</evidence>
<dbReference type="InterPro" id="IPR037515">
    <property type="entry name" value="Rib-P_diPkinase_bac"/>
</dbReference>
<feature type="domain" description="Ribose-phosphate pyrophosphokinase N-terminal" evidence="13">
    <location>
        <begin position="4"/>
        <end position="119"/>
    </location>
</feature>
<dbReference type="EMBL" id="SMGG01000003">
    <property type="protein sequence ID" value="TCK62082.1"/>
    <property type="molecule type" value="Genomic_DNA"/>
</dbReference>
<feature type="binding site" evidence="12">
    <location>
        <position position="129"/>
    </location>
    <ligand>
        <name>Mg(2+)</name>
        <dbReference type="ChEBI" id="CHEBI:18420"/>
    </ligand>
</feature>
<evidence type="ECO:0000256" key="3">
    <source>
        <dbReference type="ARBA" id="ARBA00022723"/>
    </source>
</evidence>
<dbReference type="Pfam" id="PF13793">
    <property type="entry name" value="Pribosyltran_N"/>
    <property type="match status" value="1"/>
</dbReference>
<dbReference type="Proteomes" id="UP000294614">
    <property type="component" value="Unassembled WGS sequence"/>
</dbReference>
<dbReference type="GO" id="GO:0006164">
    <property type="term" value="P:purine nucleotide biosynthetic process"/>
    <property type="evidence" value="ECO:0007669"/>
    <property type="project" value="TreeGrafter"/>
</dbReference>
<dbReference type="CDD" id="cd06223">
    <property type="entry name" value="PRTases_typeI"/>
    <property type="match status" value="1"/>
</dbReference>
<keyword evidence="5 12" id="KW-0547">Nucleotide-binding</keyword>
<feature type="binding site" evidence="12">
    <location>
        <position position="219"/>
    </location>
    <ligand>
        <name>D-ribose 5-phosphate</name>
        <dbReference type="ChEBI" id="CHEBI:78346"/>
    </ligand>
</feature>
<keyword evidence="4 12" id="KW-0545">Nucleotide biosynthesis</keyword>
<comment type="caution">
    <text evidence="14">The sequence shown here is derived from an EMBL/GenBank/DDBJ whole genome shotgun (WGS) entry which is preliminary data.</text>
</comment>
<keyword evidence="3 12" id="KW-0479">Metal-binding</keyword>
<evidence type="ECO:0000256" key="4">
    <source>
        <dbReference type="ARBA" id="ARBA00022727"/>
    </source>
</evidence>
<keyword evidence="6 12" id="KW-0418">Kinase</keyword>
<comment type="pathway">
    <text evidence="1 12">Metabolic intermediate biosynthesis; 5-phospho-alpha-D-ribose 1-diphosphate biosynthesis; 5-phospho-alpha-D-ribose 1-diphosphate from D-ribose 5-phosphate (route I): step 1/1.</text>
</comment>
<dbReference type="SUPFAM" id="SSF53271">
    <property type="entry name" value="PRTase-like"/>
    <property type="match status" value="2"/>
</dbReference>
<evidence type="ECO:0000256" key="6">
    <source>
        <dbReference type="ARBA" id="ARBA00022777"/>
    </source>
</evidence>
<dbReference type="GO" id="GO:0005737">
    <property type="term" value="C:cytoplasm"/>
    <property type="evidence" value="ECO:0007669"/>
    <property type="project" value="UniProtKB-SubCell"/>
</dbReference>
<dbReference type="RefSeq" id="WP_132871860.1">
    <property type="nucleotide sequence ID" value="NZ_JAJUHT010000002.1"/>
</dbReference>
<dbReference type="HAMAP" id="MF_00583_B">
    <property type="entry name" value="RibP_PPkinase_B"/>
    <property type="match status" value="1"/>
</dbReference>
<dbReference type="Pfam" id="PF14572">
    <property type="entry name" value="Pribosyl_synth"/>
    <property type="match status" value="1"/>
</dbReference>
<keyword evidence="12" id="KW-0963">Cytoplasm</keyword>
<dbReference type="FunFam" id="3.40.50.2020:FF:000001">
    <property type="entry name" value="Ribose-phosphate pyrophosphokinase"/>
    <property type="match status" value="1"/>
</dbReference>
<dbReference type="InterPro" id="IPR005946">
    <property type="entry name" value="Rib-P_diPkinase"/>
</dbReference>
<evidence type="ECO:0000256" key="11">
    <source>
        <dbReference type="ARBA" id="ARBA00061444"/>
    </source>
</evidence>
<keyword evidence="7 12" id="KW-0067">ATP-binding</keyword>
<feature type="binding site" evidence="12">
    <location>
        <begin position="36"/>
        <end position="38"/>
    </location>
    <ligand>
        <name>ATP</name>
        <dbReference type="ChEBI" id="CHEBI:30616"/>
    </ligand>
</feature>
<proteinExistence type="inferred from homology"/>
<comment type="similarity">
    <text evidence="11 12">Belongs to the ribose-phosphate pyrophosphokinase family. Class I subfamily.</text>
</comment>
<feature type="active site" evidence="12">
    <location>
        <position position="193"/>
    </location>
</feature>
<evidence type="ECO:0000313" key="14">
    <source>
        <dbReference type="EMBL" id="TCK62082.1"/>
    </source>
</evidence>
<feature type="binding site" evidence="12">
    <location>
        <begin position="223"/>
        <end position="227"/>
    </location>
    <ligand>
        <name>D-ribose 5-phosphate</name>
        <dbReference type="ChEBI" id="CHEBI:78346"/>
    </ligand>
</feature>
<accession>A0A4R1KC43</accession>
<keyword evidence="2 12" id="KW-0808">Transferase</keyword>
<sequence length="316" mass="34367">MDYLVFSGTSNRPLAQEIVSKLGMRLGDADIRKFSDGEIFVRINESVRGRDVFVVQSTCKPAEENLMELMIMVDALKRASANSVTAIMPYFGYARQDRTSEPRVPITAKLVANLLTKSGIDRVVTMNLHAGQIQGFFDIPVDNLYSSPVFEKYFNINKMMGDEYIVVSPDAGGVARARAYSKILETNLAIVDKRREKANVAQAMNVIGDVSGKKVIIVDDMIDTAGTLTQAAVACINHGAKSVIAAAPHGILSGPAIERIIQSPLEKVLVTDSVPFAKEKAVSKIEVLSVAGLFAEAITRIWQKESISSLFAKGQV</sequence>
<dbReference type="InterPro" id="IPR029099">
    <property type="entry name" value="Pribosyltran_N"/>
</dbReference>
<name>A0A4R1KC43_9BACT</name>
<dbReference type="InterPro" id="IPR000836">
    <property type="entry name" value="PRTase_dom"/>
</dbReference>
<dbReference type="NCBIfam" id="TIGR01251">
    <property type="entry name" value="ribP_PPkin"/>
    <property type="match status" value="1"/>
</dbReference>
<dbReference type="Gene3D" id="3.40.50.2020">
    <property type="match status" value="2"/>
</dbReference>
<dbReference type="EC" id="2.7.6.1" evidence="12"/>
<evidence type="ECO:0000259" key="13">
    <source>
        <dbReference type="Pfam" id="PF13793"/>
    </source>
</evidence>
<protein>
    <recommendedName>
        <fullName evidence="12">Ribose-phosphate pyrophosphokinase</fullName>
        <shortName evidence="12">RPPK</shortName>
        <ecNumber evidence="12">2.7.6.1</ecNumber>
    </recommendedName>
    <alternativeName>
        <fullName evidence="12">5-phospho-D-ribosyl alpha-1-diphosphate synthase</fullName>
    </alternativeName>
    <alternativeName>
        <fullName evidence="12">Phosphoribosyl diphosphate synthase</fullName>
    </alternativeName>
    <alternativeName>
        <fullName evidence="12">Phosphoribosyl pyrophosphate synthase</fullName>
        <shortName evidence="12">P-Rib-PP synthase</shortName>
        <shortName evidence="12">PRPP synthase</shortName>
        <shortName evidence="12">PRPPase</shortName>
    </alternativeName>
</protein>
<comment type="catalytic activity">
    <reaction evidence="9 12">
        <text>D-ribose 5-phosphate + ATP = 5-phospho-alpha-D-ribose 1-diphosphate + AMP + H(+)</text>
        <dbReference type="Rhea" id="RHEA:15609"/>
        <dbReference type="ChEBI" id="CHEBI:15378"/>
        <dbReference type="ChEBI" id="CHEBI:30616"/>
        <dbReference type="ChEBI" id="CHEBI:58017"/>
        <dbReference type="ChEBI" id="CHEBI:78346"/>
        <dbReference type="ChEBI" id="CHEBI:456215"/>
        <dbReference type="EC" id="2.7.6.1"/>
    </reaction>
</comment>
<evidence type="ECO:0000256" key="12">
    <source>
        <dbReference type="HAMAP-Rule" id="MF_00583"/>
    </source>
</evidence>
<comment type="function">
    <text evidence="10 12">Involved in the biosynthesis of the central metabolite phospho-alpha-D-ribosyl-1-pyrophosphate (PRPP) via the transfer of pyrophosphoryl group from ATP to 1-hydroxyl of ribose-5-phosphate (Rib-5-P).</text>
</comment>
<feature type="binding site" evidence="12">
    <location>
        <begin position="95"/>
        <end position="96"/>
    </location>
    <ligand>
        <name>ATP</name>
        <dbReference type="ChEBI" id="CHEBI:30616"/>
    </ligand>
</feature>
<feature type="binding site" evidence="12">
    <location>
        <position position="195"/>
    </location>
    <ligand>
        <name>D-ribose 5-phosphate</name>
        <dbReference type="ChEBI" id="CHEBI:78346"/>
    </ligand>
</feature>
<evidence type="ECO:0000256" key="5">
    <source>
        <dbReference type="ARBA" id="ARBA00022741"/>
    </source>
</evidence>
<dbReference type="NCBIfam" id="NF002320">
    <property type="entry name" value="PRK01259.1"/>
    <property type="match status" value="1"/>
</dbReference>
<evidence type="ECO:0000313" key="15">
    <source>
        <dbReference type="Proteomes" id="UP000294614"/>
    </source>
</evidence>
<comment type="subunit">
    <text evidence="12">Homohexamer.</text>
</comment>
<evidence type="ECO:0000256" key="7">
    <source>
        <dbReference type="ARBA" id="ARBA00022840"/>
    </source>
</evidence>
<dbReference type="PANTHER" id="PTHR10210:SF41">
    <property type="entry name" value="RIBOSE-PHOSPHATE PYROPHOSPHOKINASE 1, CHLOROPLASTIC"/>
    <property type="match status" value="1"/>
</dbReference>
<dbReference type="GO" id="GO:0016301">
    <property type="term" value="F:kinase activity"/>
    <property type="evidence" value="ECO:0007669"/>
    <property type="project" value="UniProtKB-KW"/>
</dbReference>
<dbReference type="GO" id="GO:0002189">
    <property type="term" value="C:ribose phosphate diphosphokinase complex"/>
    <property type="evidence" value="ECO:0007669"/>
    <property type="project" value="TreeGrafter"/>
</dbReference>
<dbReference type="AlphaFoldDB" id="A0A4R1KC43"/>
<dbReference type="GO" id="GO:0006015">
    <property type="term" value="P:5-phosphoribose 1-diphosphate biosynthetic process"/>
    <property type="evidence" value="ECO:0007669"/>
    <property type="project" value="UniProtKB-UniRule"/>
</dbReference>
<gene>
    <name evidence="12" type="primary">prs</name>
    <name evidence="14" type="ORF">C8D98_0592</name>
</gene>
<comment type="cofactor">
    <cofactor evidence="12">
        <name>Mg(2+)</name>
        <dbReference type="ChEBI" id="CHEBI:18420"/>
    </cofactor>
    <text evidence="12">Binds 2 Mg(2+) ions per subunit.</text>
</comment>